<organism evidence="8 9">
    <name type="scientific">Cryptotermes secundus</name>
    <dbReference type="NCBI Taxonomy" id="105785"/>
    <lineage>
        <taxon>Eukaryota</taxon>
        <taxon>Metazoa</taxon>
        <taxon>Ecdysozoa</taxon>
        <taxon>Arthropoda</taxon>
        <taxon>Hexapoda</taxon>
        <taxon>Insecta</taxon>
        <taxon>Pterygota</taxon>
        <taxon>Neoptera</taxon>
        <taxon>Polyneoptera</taxon>
        <taxon>Dictyoptera</taxon>
        <taxon>Blattodea</taxon>
        <taxon>Blattoidea</taxon>
        <taxon>Termitoidae</taxon>
        <taxon>Kalotermitidae</taxon>
        <taxon>Cryptotermitinae</taxon>
        <taxon>Cryptotermes</taxon>
    </lineage>
</organism>
<dbReference type="SMART" id="SM00355">
    <property type="entry name" value="ZnF_C2H2"/>
    <property type="match status" value="6"/>
</dbReference>
<evidence type="ECO:0000256" key="3">
    <source>
        <dbReference type="ARBA" id="ARBA00022771"/>
    </source>
</evidence>
<feature type="domain" description="C2H2-type" evidence="7">
    <location>
        <begin position="381"/>
        <end position="408"/>
    </location>
</feature>
<dbReference type="FunFam" id="3.30.160.60:FF:000065">
    <property type="entry name" value="B-cell CLL/lymphoma 6, member B"/>
    <property type="match status" value="1"/>
</dbReference>
<keyword evidence="4" id="KW-0862">Zinc</keyword>
<reference evidence="8 9" key="1">
    <citation type="submission" date="2017-12" db="EMBL/GenBank/DDBJ databases">
        <title>Hemimetabolous genomes reveal molecular basis of termite eusociality.</title>
        <authorList>
            <person name="Harrison M.C."/>
            <person name="Jongepier E."/>
            <person name="Robertson H.M."/>
            <person name="Arning N."/>
            <person name="Bitard-Feildel T."/>
            <person name="Chao H."/>
            <person name="Childers C.P."/>
            <person name="Dinh H."/>
            <person name="Doddapaneni H."/>
            <person name="Dugan S."/>
            <person name="Gowin J."/>
            <person name="Greiner C."/>
            <person name="Han Y."/>
            <person name="Hu H."/>
            <person name="Hughes D.S.T."/>
            <person name="Huylmans A.-K."/>
            <person name="Kemena C."/>
            <person name="Kremer L.P.M."/>
            <person name="Lee S.L."/>
            <person name="Lopez-Ezquerra A."/>
            <person name="Mallet L."/>
            <person name="Monroy-Kuhn J.M."/>
            <person name="Moser A."/>
            <person name="Murali S.C."/>
            <person name="Muzny D.M."/>
            <person name="Otani S."/>
            <person name="Piulachs M.-D."/>
            <person name="Poelchau M."/>
            <person name="Qu J."/>
            <person name="Schaub F."/>
            <person name="Wada-Katsumata A."/>
            <person name="Worley K.C."/>
            <person name="Xie Q."/>
            <person name="Ylla G."/>
            <person name="Poulsen M."/>
            <person name="Gibbs R.A."/>
            <person name="Schal C."/>
            <person name="Richards S."/>
            <person name="Belles X."/>
            <person name="Korb J."/>
            <person name="Bornberg-Bauer E."/>
        </authorList>
    </citation>
    <scope>NUCLEOTIDE SEQUENCE [LARGE SCALE GENOMIC DNA]</scope>
    <source>
        <tissue evidence="8">Whole body</tissue>
    </source>
</reference>
<feature type="domain" description="C2H2-type" evidence="7">
    <location>
        <begin position="325"/>
        <end position="352"/>
    </location>
</feature>
<dbReference type="GO" id="GO:0000977">
    <property type="term" value="F:RNA polymerase II transcription regulatory region sequence-specific DNA binding"/>
    <property type="evidence" value="ECO:0007669"/>
    <property type="project" value="TreeGrafter"/>
</dbReference>
<evidence type="ECO:0000256" key="5">
    <source>
        <dbReference type="PROSITE-ProRule" id="PRU00042"/>
    </source>
</evidence>
<dbReference type="Gene3D" id="3.30.160.60">
    <property type="entry name" value="Classic Zinc Finger"/>
    <property type="match status" value="4"/>
</dbReference>
<feature type="domain" description="C2H2-type" evidence="7">
    <location>
        <begin position="409"/>
        <end position="435"/>
    </location>
</feature>
<evidence type="ECO:0000256" key="1">
    <source>
        <dbReference type="ARBA" id="ARBA00022723"/>
    </source>
</evidence>
<dbReference type="GO" id="GO:0000981">
    <property type="term" value="F:DNA-binding transcription factor activity, RNA polymerase II-specific"/>
    <property type="evidence" value="ECO:0007669"/>
    <property type="project" value="TreeGrafter"/>
</dbReference>
<comment type="caution">
    <text evidence="8">The sequence shown here is derived from an EMBL/GenBank/DDBJ whole genome shotgun (WGS) entry which is preliminary data.</text>
</comment>
<dbReference type="GO" id="GO:0005634">
    <property type="term" value="C:nucleus"/>
    <property type="evidence" value="ECO:0007669"/>
    <property type="project" value="TreeGrafter"/>
</dbReference>
<dbReference type="InterPro" id="IPR013087">
    <property type="entry name" value="Znf_C2H2_type"/>
</dbReference>
<dbReference type="Proteomes" id="UP000235965">
    <property type="component" value="Unassembled WGS sequence"/>
</dbReference>
<dbReference type="SUPFAM" id="SSF57667">
    <property type="entry name" value="beta-beta-alpha zinc fingers"/>
    <property type="match status" value="3"/>
</dbReference>
<evidence type="ECO:0000256" key="2">
    <source>
        <dbReference type="ARBA" id="ARBA00022737"/>
    </source>
</evidence>
<accession>A0A2J7Q5K9</accession>
<evidence type="ECO:0000313" key="9">
    <source>
        <dbReference type="Proteomes" id="UP000235965"/>
    </source>
</evidence>
<dbReference type="InterPro" id="IPR050717">
    <property type="entry name" value="C2H2-ZF_Transcription_Reg"/>
</dbReference>
<dbReference type="PROSITE" id="PS50157">
    <property type="entry name" value="ZINC_FINGER_C2H2_2"/>
    <property type="match status" value="5"/>
</dbReference>
<evidence type="ECO:0000256" key="6">
    <source>
        <dbReference type="SAM" id="MobiDB-lite"/>
    </source>
</evidence>
<feature type="region of interest" description="Disordered" evidence="6">
    <location>
        <begin position="259"/>
        <end position="278"/>
    </location>
</feature>
<dbReference type="Pfam" id="PF00096">
    <property type="entry name" value="zf-C2H2"/>
    <property type="match status" value="2"/>
</dbReference>
<dbReference type="OrthoDB" id="6077919at2759"/>
<protein>
    <recommendedName>
        <fullName evidence="7">C2H2-type domain-containing protein</fullName>
    </recommendedName>
</protein>
<dbReference type="InterPro" id="IPR036236">
    <property type="entry name" value="Znf_C2H2_sf"/>
</dbReference>
<keyword evidence="2" id="KW-0677">Repeat</keyword>
<sequence>MFMVMRNVMTLLPYHKPTPIKMESNVITIDDSDDEDLGNRSKLFTETVEVTAKDKTRVRDEDNGYGGVRRYKARSVEMESKTVITIDESDDSKSEDDIDIIIVDEHNEELSSRARGTVAIKTEEGLNISDIKFKVIKSEEKPEVKAFEFQEEFNIKEGNDRKPVLAETSYHMTDVKEHDMTIIKEPMEGIKVEHKYSLEWPDNSDNLTEEVSYPLCPFQYPDLSNDVKAEEYYQAKGSTEVIEDSLDSRLIIDEIKEENQTDSSFEPSYDSCSGSCETPTPDLEHTTEVFGNKTEFSKFNTETEMMTGEEENLEYSSAKEENNRVRCFTCKKSFPSQRVLAKHILNHTGGKVFRCEECHMQFILMSQLTAHKDKKHLMAFYNCKHCGVSFNTRSKLMNHVSVHTGERPYSCGGCGDVFISNSDLVEHRLKSGERPFYCEKCGARFAWKSMLRVHQKVHSEIKKCNVCPICSQAFKYSVLLLMHQISAGHGVPRWYQDSFNTMNPESYQQHGRIKLCFHMLKVAPRRVCGKLRILGKQNAAQMIEIQQISVKDEQMDVEEEMSSSSDIKGGMLSLEGAKGPKEMSTSKELNEGGCYKRVYIKQTQKPSKCCE</sequence>
<gene>
    <name evidence="8" type="ORF">B7P43_G13736</name>
</gene>
<dbReference type="PANTHER" id="PTHR14196:SF12">
    <property type="entry name" value="ZINC FINGER PROTEIN 208-LIKE"/>
    <property type="match status" value="1"/>
</dbReference>
<feature type="compositionally biased region" description="Polar residues" evidence="6">
    <location>
        <begin position="261"/>
        <end position="278"/>
    </location>
</feature>
<dbReference type="FunFam" id="3.30.160.60:FF:000710">
    <property type="entry name" value="Zinc finger protein 768"/>
    <property type="match status" value="1"/>
</dbReference>
<dbReference type="AlphaFoldDB" id="A0A2J7Q5K9"/>
<proteinExistence type="predicted"/>
<evidence type="ECO:0000259" key="7">
    <source>
        <dbReference type="PROSITE" id="PS50157"/>
    </source>
</evidence>
<keyword evidence="3 5" id="KW-0863">Zinc-finger</keyword>
<evidence type="ECO:0000256" key="4">
    <source>
        <dbReference type="ARBA" id="ARBA00022833"/>
    </source>
</evidence>
<feature type="domain" description="C2H2-type" evidence="7">
    <location>
        <begin position="436"/>
        <end position="463"/>
    </location>
</feature>
<dbReference type="EMBL" id="NEVH01017557">
    <property type="protein sequence ID" value="PNF23868.1"/>
    <property type="molecule type" value="Genomic_DNA"/>
</dbReference>
<keyword evidence="9" id="KW-1185">Reference proteome</keyword>
<dbReference type="InParanoid" id="A0A2J7Q5K9"/>
<dbReference type="PANTHER" id="PTHR14196">
    <property type="entry name" value="ODD-SKIPPED - RELATED"/>
    <property type="match status" value="1"/>
</dbReference>
<name>A0A2J7Q5K9_9NEOP</name>
<evidence type="ECO:0000313" key="8">
    <source>
        <dbReference type="EMBL" id="PNF23868.1"/>
    </source>
</evidence>
<keyword evidence="1" id="KW-0479">Metal-binding</keyword>
<feature type="domain" description="C2H2-type" evidence="7">
    <location>
        <begin position="353"/>
        <end position="376"/>
    </location>
</feature>
<dbReference type="STRING" id="105785.A0A2J7Q5K9"/>
<dbReference type="GO" id="GO:0008270">
    <property type="term" value="F:zinc ion binding"/>
    <property type="evidence" value="ECO:0007669"/>
    <property type="project" value="UniProtKB-KW"/>
</dbReference>
<dbReference type="PROSITE" id="PS00028">
    <property type="entry name" value="ZINC_FINGER_C2H2_1"/>
    <property type="match status" value="4"/>
</dbReference>